<comment type="similarity">
    <text evidence="1">Belongs to the EssB family.</text>
</comment>
<organism evidence="4 5">
    <name type="scientific">Shouchella lonarensis</name>
    <dbReference type="NCBI Taxonomy" id="1464122"/>
    <lineage>
        <taxon>Bacteria</taxon>
        <taxon>Bacillati</taxon>
        <taxon>Bacillota</taxon>
        <taxon>Bacilli</taxon>
        <taxon>Bacillales</taxon>
        <taxon>Bacillaceae</taxon>
        <taxon>Shouchella</taxon>
    </lineage>
</organism>
<dbReference type="OrthoDB" id="4975281at2"/>
<dbReference type="Gene3D" id="1.10.510.10">
    <property type="entry name" value="Transferase(Phosphotransferase) domain 1"/>
    <property type="match status" value="1"/>
</dbReference>
<evidence type="ECO:0000313" key="4">
    <source>
        <dbReference type="EMBL" id="SDB99702.1"/>
    </source>
</evidence>
<protein>
    <submittedName>
        <fullName evidence="4">Type VII secretion protein EssB</fullName>
    </submittedName>
</protein>
<feature type="region of interest" description="Disordered" evidence="2">
    <location>
        <begin position="383"/>
        <end position="437"/>
    </location>
</feature>
<proteinExistence type="inferred from homology"/>
<dbReference type="Gene3D" id="1.25.40.680">
    <property type="entry name" value="Type VII secretion system EssB, C-terminal-like domain"/>
    <property type="match status" value="1"/>
</dbReference>
<evidence type="ECO:0000256" key="1">
    <source>
        <dbReference type="ARBA" id="ARBA00010163"/>
    </source>
</evidence>
<accession>A0A1G6HZK1</accession>
<dbReference type="InterPro" id="IPR018778">
    <property type="entry name" value="T7SS_EssB"/>
</dbReference>
<feature type="compositionally biased region" description="Acidic residues" evidence="2">
    <location>
        <begin position="404"/>
        <end position="414"/>
    </location>
</feature>
<feature type="compositionally biased region" description="Basic and acidic residues" evidence="2">
    <location>
        <begin position="415"/>
        <end position="437"/>
    </location>
</feature>
<dbReference type="InterPro" id="IPR042565">
    <property type="entry name" value="T7SS_EssB_C"/>
</dbReference>
<name>A0A1G6HZK1_9BACI</name>
<dbReference type="STRING" id="1464122.SAMN05421737_104250"/>
<dbReference type="NCBIfam" id="TIGR03926">
    <property type="entry name" value="T7_EssB"/>
    <property type="match status" value="1"/>
</dbReference>
<evidence type="ECO:0000313" key="5">
    <source>
        <dbReference type="Proteomes" id="UP000242662"/>
    </source>
</evidence>
<dbReference type="EMBL" id="FMYM01000004">
    <property type="protein sequence ID" value="SDB99702.1"/>
    <property type="molecule type" value="Genomic_DNA"/>
</dbReference>
<dbReference type="AlphaFoldDB" id="A0A1G6HZK1"/>
<feature type="transmembrane region" description="Helical" evidence="3">
    <location>
        <begin position="222"/>
        <end position="245"/>
    </location>
</feature>
<keyword evidence="3" id="KW-1133">Transmembrane helix</keyword>
<reference evidence="5" key="1">
    <citation type="submission" date="2016-09" db="EMBL/GenBank/DDBJ databases">
        <authorList>
            <person name="Varghese N."/>
            <person name="Submissions S."/>
        </authorList>
    </citation>
    <scope>NUCLEOTIDE SEQUENCE [LARGE SCALE GENOMIC DNA]</scope>
    <source>
        <strain evidence="5">25nlg</strain>
    </source>
</reference>
<sequence>MEKRKAFYLEEQTGAIFERDKETNTYLLRFQESEVKLTTHLEPGVLEEYDANMKRTWKKQKHELCMVIAPEEGMIPFHRLKEKDNASKLLVAYSLIQAVKQHDSARLHLIISPENVLVDAGLSVSFIYYGIQESLPPYVKDDAKLFAELRATLLTLLDGEHHFKAYMNNTGTLKMSEKAKRILNEETISGLHTLIVRWTKEHEAREKQYHKMPMRKWLVRKWTLVGTIAALVPLIFFTVYTFAFVQPRQEAFTASHTAYLNQNYSEVIDVLEPYKTGVMPKVVKYQLAQSYVAVESLKDEQRENLRNILVLQALEDYFEYWIAIGRGENEEALDIARGLEDPEWLVYANVKLREQIRNDKQLSGKEREEKLKEVDAELAQYQKTLEEMKEAETIPASGEGASTVEEEPEAEEEAPTEKHKEEKEDNQEDDKGKEDGG</sequence>
<gene>
    <name evidence="4" type="ORF">SAMN05421737_104250</name>
</gene>
<dbReference type="RefSeq" id="WP_090775358.1">
    <property type="nucleotide sequence ID" value="NZ_FMYM01000004.1"/>
</dbReference>
<dbReference type="Pfam" id="PF10140">
    <property type="entry name" value="YukC"/>
    <property type="match status" value="1"/>
</dbReference>
<keyword evidence="5" id="KW-1185">Reference proteome</keyword>
<evidence type="ECO:0000256" key="2">
    <source>
        <dbReference type="SAM" id="MobiDB-lite"/>
    </source>
</evidence>
<dbReference type="Proteomes" id="UP000242662">
    <property type="component" value="Unassembled WGS sequence"/>
</dbReference>
<keyword evidence="3" id="KW-0472">Membrane</keyword>
<evidence type="ECO:0000256" key="3">
    <source>
        <dbReference type="SAM" id="Phobius"/>
    </source>
</evidence>
<keyword evidence="3" id="KW-0812">Transmembrane</keyword>